<proteinExistence type="predicted"/>
<dbReference type="OrthoDB" id="381531at2157"/>
<dbReference type="STRING" id="222984.GCA_000731985_03254"/>
<organism evidence="1 2">
    <name type="scientific">Natrinema altunense</name>
    <dbReference type="NCBI Taxonomy" id="222984"/>
    <lineage>
        <taxon>Archaea</taxon>
        <taxon>Methanobacteriati</taxon>
        <taxon>Methanobacteriota</taxon>
        <taxon>Stenosarchaea group</taxon>
        <taxon>Halobacteria</taxon>
        <taxon>Halobacteriales</taxon>
        <taxon>Natrialbaceae</taxon>
        <taxon>Natrinema</taxon>
    </lineage>
</organism>
<protein>
    <submittedName>
        <fullName evidence="1">AMP-dependent synthetase</fullName>
    </submittedName>
</protein>
<evidence type="ECO:0000313" key="1">
    <source>
        <dbReference type="EMBL" id="RZH69163.1"/>
    </source>
</evidence>
<dbReference type="EMBL" id="SHMR01000001">
    <property type="protein sequence ID" value="RZH69163.1"/>
    <property type="molecule type" value="Genomic_DNA"/>
</dbReference>
<name>A0A482Y417_9EURY</name>
<dbReference type="InterPro" id="IPR042099">
    <property type="entry name" value="ANL_N_sf"/>
</dbReference>
<sequence>MNDVELTLGEPLERAVDLFPARELVTKLPDGSTHRYTYVDAAEWINQLAGALDDLGLEADDHRWNPLW</sequence>
<dbReference type="AlphaFoldDB" id="A0A482Y417"/>
<evidence type="ECO:0000313" key="2">
    <source>
        <dbReference type="Proteomes" id="UP000292704"/>
    </source>
</evidence>
<reference evidence="1 2" key="1">
    <citation type="submission" date="2019-02" db="EMBL/GenBank/DDBJ databases">
        <title>Genome analysis provides insights into bioremediation potentialities and Haloocin production by Natrinema altunense strain 4.1R isolated from Chott Douz in Tunisian desert.</title>
        <authorList>
            <person name="Najjari A."/>
            <person name="Youssef N."/>
            <person name="Ben Dhia O."/>
            <person name="Ferjani R."/>
            <person name="El Hidri D."/>
            <person name="Ouzari H.I."/>
            <person name="Cherif A."/>
        </authorList>
    </citation>
    <scope>NUCLEOTIDE SEQUENCE [LARGE SCALE GENOMIC DNA]</scope>
    <source>
        <strain evidence="1 2">4.1R</strain>
    </source>
</reference>
<comment type="caution">
    <text evidence="1">The sequence shown here is derived from an EMBL/GenBank/DDBJ whole genome shotgun (WGS) entry which is preliminary data.</text>
</comment>
<accession>A0A482Y417</accession>
<dbReference type="Proteomes" id="UP000292704">
    <property type="component" value="Unassembled WGS sequence"/>
</dbReference>
<dbReference type="RefSeq" id="WP_130170058.1">
    <property type="nucleotide sequence ID" value="NZ_SHMR01000001.1"/>
</dbReference>
<gene>
    <name evidence="1" type="ORF">ELS17_06875</name>
</gene>
<dbReference type="Gene3D" id="3.40.50.12780">
    <property type="entry name" value="N-terminal domain of ligase-like"/>
    <property type="match status" value="1"/>
</dbReference>
<dbReference type="SUPFAM" id="SSF56801">
    <property type="entry name" value="Acetyl-CoA synthetase-like"/>
    <property type="match status" value="1"/>
</dbReference>